<keyword evidence="1" id="KW-0805">Transcription regulation</keyword>
<dbReference type="EMBL" id="UOGD01000333">
    <property type="protein sequence ID" value="VAX26338.1"/>
    <property type="molecule type" value="Genomic_DNA"/>
</dbReference>
<dbReference type="Gene3D" id="3.40.50.2300">
    <property type="match status" value="2"/>
</dbReference>
<protein>
    <submittedName>
        <fullName evidence="5">Transcriptional regulator, LacI family</fullName>
    </submittedName>
</protein>
<name>A0A3B1CQR4_9ZZZZ</name>
<dbReference type="AlphaFoldDB" id="A0A3B1CQR4"/>
<reference evidence="5" key="1">
    <citation type="submission" date="2018-06" db="EMBL/GenBank/DDBJ databases">
        <authorList>
            <person name="Zhirakovskaya E."/>
        </authorList>
    </citation>
    <scope>NUCLEOTIDE SEQUENCE</scope>
</reference>
<evidence type="ECO:0000259" key="4">
    <source>
        <dbReference type="PROSITE" id="PS50932"/>
    </source>
</evidence>
<dbReference type="Pfam" id="PF00532">
    <property type="entry name" value="Peripla_BP_1"/>
    <property type="match status" value="1"/>
</dbReference>
<dbReference type="GO" id="GO:0000976">
    <property type="term" value="F:transcription cis-regulatory region binding"/>
    <property type="evidence" value="ECO:0007669"/>
    <property type="project" value="TreeGrafter"/>
</dbReference>
<dbReference type="SUPFAM" id="SSF47413">
    <property type="entry name" value="lambda repressor-like DNA-binding domains"/>
    <property type="match status" value="1"/>
</dbReference>
<keyword evidence="3" id="KW-0804">Transcription</keyword>
<dbReference type="GO" id="GO:0003700">
    <property type="term" value="F:DNA-binding transcription factor activity"/>
    <property type="evidence" value="ECO:0007669"/>
    <property type="project" value="TreeGrafter"/>
</dbReference>
<evidence type="ECO:0000256" key="2">
    <source>
        <dbReference type="ARBA" id="ARBA00023125"/>
    </source>
</evidence>
<feature type="domain" description="HTH lacI-type" evidence="4">
    <location>
        <begin position="8"/>
        <end position="62"/>
    </location>
</feature>
<dbReference type="InterPro" id="IPR001761">
    <property type="entry name" value="Peripla_BP/Lac1_sug-bd_dom"/>
</dbReference>
<dbReference type="PROSITE" id="PS50932">
    <property type="entry name" value="HTH_LACI_2"/>
    <property type="match status" value="1"/>
</dbReference>
<dbReference type="SUPFAM" id="SSF53822">
    <property type="entry name" value="Periplasmic binding protein-like I"/>
    <property type="match status" value="1"/>
</dbReference>
<sequence>MSKKKTQITLQDIADKLNVTKVTVSKALRNHPDISEKTSELIKKTADKMGYIPNLAARNLSAKRTSTIGVIVPVIANSFFAQIIDSIYNCAFDSDYDIILAVSQEDSEKERKHLETMLAMRVDGIIISVCEKSQNHNTFLKIKSLGVPIVFFDRTIEDDNFSSVTINNVQGAYRAVEKAIENGYKSIGHIGGWQNINIGRDRYAGYKEALRKHKIPLNKKHVIFGGFGEDDGYNAFMELYNKQNLPDILFTVTFPVALGVYNATKEVGMKIPNDIDLITFGQSLTNRFLKPKLSYVDLQTNDIGPKAFDLILEHIKSGKKFTPKKIEIDTDLVMNETCIKK</sequence>
<evidence type="ECO:0000256" key="1">
    <source>
        <dbReference type="ARBA" id="ARBA00023015"/>
    </source>
</evidence>
<dbReference type="InterPro" id="IPR010982">
    <property type="entry name" value="Lambda_DNA-bd_dom_sf"/>
</dbReference>
<dbReference type="InterPro" id="IPR000843">
    <property type="entry name" value="HTH_LacI"/>
</dbReference>
<accession>A0A3B1CQR4</accession>
<dbReference type="InterPro" id="IPR028082">
    <property type="entry name" value="Peripla_BP_I"/>
</dbReference>
<dbReference type="CDD" id="cd06267">
    <property type="entry name" value="PBP1_LacI_sugar_binding-like"/>
    <property type="match status" value="1"/>
</dbReference>
<dbReference type="PANTHER" id="PTHR30146">
    <property type="entry name" value="LACI-RELATED TRANSCRIPTIONAL REPRESSOR"/>
    <property type="match status" value="1"/>
</dbReference>
<organism evidence="5">
    <name type="scientific">hydrothermal vent metagenome</name>
    <dbReference type="NCBI Taxonomy" id="652676"/>
    <lineage>
        <taxon>unclassified sequences</taxon>
        <taxon>metagenomes</taxon>
        <taxon>ecological metagenomes</taxon>
    </lineage>
</organism>
<dbReference type="CDD" id="cd01392">
    <property type="entry name" value="HTH_LacI"/>
    <property type="match status" value="1"/>
</dbReference>
<keyword evidence="2" id="KW-0238">DNA-binding</keyword>
<proteinExistence type="predicted"/>
<dbReference type="Pfam" id="PF00356">
    <property type="entry name" value="LacI"/>
    <property type="match status" value="1"/>
</dbReference>
<dbReference type="SMART" id="SM00354">
    <property type="entry name" value="HTH_LACI"/>
    <property type="match status" value="1"/>
</dbReference>
<evidence type="ECO:0000313" key="5">
    <source>
        <dbReference type="EMBL" id="VAX26338.1"/>
    </source>
</evidence>
<dbReference type="PANTHER" id="PTHR30146:SF109">
    <property type="entry name" value="HTH-TYPE TRANSCRIPTIONAL REGULATOR GALS"/>
    <property type="match status" value="1"/>
</dbReference>
<dbReference type="Gene3D" id="1.10.260.40">
    <property type="entry name" value="lambda repressor-like DNA-binding domains"/>
    <property type="match status" value="1"/>
</dbReference>
<evidence type="ECO:0000256" key="3">
    <source>
        <dbReference type="ARBA" id="ARBA00023163"/>
    </source>
</evidence>
<gene>
    <name evidence="5" type="ORF">MNBD_IGNAVI01-2505</name>
</gene>